<proteinExistence type="predicted"/>
<dbReference type="Proteomes" id="UP000184436">
    <property type="component" value="Unassembled WGS sequence"/>
</dbReference>
<dbReference type="EMBL" id="FQVD01000003">
    <property type="protein sequence ID" value="SHE56746.1"/>
    <property type="molecule type" value="Genomic_DNA"/>
</dbReference>
<evidence type="ECO:0000313" key="2">
    <source>
        <dbReference type="EMBL" id="SHE56746.1"/>
    </source>
</evidence>
<sequence>MKTIYKLFILSLFILLVFPSCSDDNKEDVEISDPVNGSISPVGSFTVEPTSNENELLVKWVNPTNRDLDLVEISYKEITMDVSTHAFTPGHVLLPAQSEKKNEYLLKVPYWATYEVAVVAINKAGKRSVAKSRTVTPYHEKEEEPGIKLPAMLERAHSYMTSVIALYFGKSSRSCWRSNYPYNGGAYWDGDALVWGQGAGLSAFVAMREAAKGSEIENEYKSMDEKMFTGIQYFCQMDRNILAYSVYPAAGNDRFFDDNVWIGLDMIDWYTETNEMRYLTQAKVVWNYLKDHGWDETCGGGIHWKELNEPSTSKHSCSTGPAAVLGCKMYLATHDQEYLDWAIKYYDYMINVLQDKSDHLFFDNVRPNTENPNLPGDIEKNKYSYNSGQPLQAACLLYKITGEQKYLDEAYAIAKSCHKKWFMPYRSKELNLSFNILSPGHAWFNTIMCRGFFELYSIDNDRKYIDDIEKSLLHAWSSSCHQSNNLLNDDDLRGGTSKNSWEILMQGALVELYARLAVLERENR</sequence>
<dbReference type="Pfam" id="PF03663">
    <property type="entry name" value="Glyco_hydro_76"/>
    <property type="match status" value="1"/>
</dbReference>
<gene>
    <name evidence="2" type="ORF">SAMN05444349_103173</name>
</gene>
<name>A0A1M4UJ29_9BACE</name>
<organism evidence="2 3">
    <name type="scientific">Bacteroides faecichinchillae</name>
    <dbReference type="NCBI Taxonomy" id="871325"/>
    <lineage>
        <taxon>Bacteria</taxon>
        <taxon>Pseudomonadati</taxon>
        <taxon>Bacteroidota</taxon>
        <taxon>Bacteroidia</taxon>
        <taxon>Bacteroidales</taxon>
        <taxon>Bacteroidaceae</taxon>
        <taxon>Bacteroides</taxon>
    </lineage>
</organism>
<dbReference type="InterPro" id="IPR008928">
    <property type="entry name" value="6-hairpin_glycosidase_sf"/>
</dbReference>
<dbReference type="PANTHER" id="PTHR47791">
    <property type="entry name" value="MEIOTICALLY UP-REGULATED GENE 191 PROTEIN"/>
    <property type="match status" value="1"/>
</dbReference>
<protein>
    <submittedName>
        <fullName evidence="2">Glycosyl hydrolase family 76</fullName>
    </submittedName>
</protein>
<dbReference type="OrthoDB" id="2505409at2"/>
<keyword evidence="2" id="KW-0378">Hydrolase</keyword>
<evidence type="ECO:0000313" key="3">
    <source>
        <dbReference type="Proteomes" id="UP000184436"/>
    </source>
</evidence>
<dbReference type="AlphaFoldDB" id="A0A1M4UJ29"/>
<keyword evidence="3" id="KW-1185">Reference proteome</keyword>
<keyword evidence="1" id="KW-0732">Signal</keyword>
<dbReference type="GO" id="GO:0005975">
    <property type="term" value="P:carbohydrate metabolic process"/>
    <property type="evidence" value="ECO:0007669"/>
    <property type="project" value="InterPro"/>
</dbReference>
<feature type="signal peptide" evidence="1">
    <location>
        <begin position="1"/>
        <end position="22"/>
    </location>
</feature>
<dbReference type="SUPFAM" id="SSF48208">
    <property type="entry name" value="Six-hairpin glycosidases"/>
    <property type="match status" value="1"/>
</dbReference>
<dbReference type="InterPro" id="IPR053169">
    <property type="entry name" value="MUG_Protein"/>
</dbReference>
<dbReference type="Gene3D" id="1.50.10.20">
    <property type="match status" value="1"/>
</dbReference>
<dbReference type="PANTHER" id="PTHR47791:SF4">
    <property type="entry name" value="(PUTATIVE SECRETED PROTEIN)-RELATED"/>
    <property type="match status" value="1"/>
</dbReference>
<dbReference type="STRING" id="871325.SAMN05444349_103173"/>
<evidence type="ECO:0000256" key="1">
    <source>
        <dbReference type="SAM" id="SignalP"/>
    </source>
</evidence>
<accession>A0A1M4UJ29</accession>
<reference evidence="2 3" key="1">
    <citation type="submission" date="2016-11" db="EMBL/GenBank/DDBJ databases">
        <authorList>
            <person name="Jaros S."/>
            <person name="Januszkiewicz K."/>
            <person name="Wedrychowicz H."/>
        </authorList>
    </citation>
    <scope>NUCLEOTIDE SEQUENCE [LARGE SCALE GENOMIC DNA]</scope>
    <source>
        <strain evidence="2 3">DSM 26883</strain>
    </source>
</reference>
<feature type="chain" id="PRO_5030031095" evidence="1">
    <location>
        <begin position="23"/>
        <end position="524"/>
    </location>
</feature>
<dbReference type="InterPro" id="IPR005198">
    <property type="entry name" value="Glyco_hydro_76"/>
</dbReference>
<dbReference type="GO" id="GO:0016787">
    <property type="term" value="F:hydrolase activity"/>
    <property type="evidence" value="ECO:0007669"/>
    <property type="project" value="UniProtKB-KW"/>
</dbReference>
<dbReference type="RefSeq" id="WP_073349214.1">
    <property type="nucleotide sequence ID" value="NZ_FQVD01000003.1"/>
</dbReference>